<protein>
    <submittedName>
        <fullName evidence="2">ABC transporter substrate-binding protein</fullName>
    </submittedName>
</protein>
<accession>A0ABV5VX40</accession>
<dbReference type="InterPro" id="IPR006059">
    <property type="entry name" value="SBP"/>
</dbReference>
<dbReference type="RefSeq" id="WP_344903962.1">
    <property type="nucleotide sequence ID" value="NZ_BAAAYO010000001.1"/>
</dbReference>
<dbReference type="Pfam" id="PF01547">
    <property type="entry name" value="SBP_bac_1"/>
    <property type="match status" value="1"/>
</dbReference>
<dbReference type="PROSITE" id="PS51257">
    <property type="entry name" value="PROKAR_LIPOPROTEIN"/>
    <property type="match status" value="1"/>
</dbReference>
<dbReference type="InterPro" id="IPR050490">
    <property type="entry name" value="Bact_solute-bd_prot1"/>
</dbReference>
<keyword evidence="1" id="KW-0732">Signal</keyword>
<dbReference type="Gene3D" id="3.40.190.10">
    <property type="entry name" value="Periplasmic binding protein-like II"/>
    <property type="match status" value="1"/>
</dbReference>
<name>A0ABV5VX40_9BACL</name>
<dbReference type="EMBL" id="JBHMAG010000010">
    <property type="protein sequence ID" value="MFB9752526.1"/>
    <property type="molecule type" value="Genomic_DNA"/>
</dbReference>
<dbReference type="SUPFAM" id="SSF53850">
    <property type="entry name" value="Periplasmic binding protein-like II"/>
    <property type="match status" value="1"/>
</dbReference>
<evidence type="ECO:0000313" key="3">
    <source>
        <dbReference type="Proteomes" id="UP001589619"/>
    </source>
</evidence>
<feature type="signal peptide" evidence="1">
    <location>
        <begin position="1"/>
        <end position="20"/>
    </location>
</feature>
<dbReference type="PANTHER" id="PTHR43649:SF17">
    <property type="entry name" value="ABC TRANSPORTER SOLUTE BINDING PROTEIN-SUGAR TRANSPORT"/>
    <property type="match status" value="1"/>
</dbReference>
<keyword evidence="3" id="KW-1185">Reference proteome</keyword>
<reference evidence="2 3" key="1">
    <citation type="submission" date="2024-09" db="EMBL/GenBank/DDBJ databases">
        <authorList>
            <person name="Sun Q."/>
            <person name="Mori K."/>
        </authorList>
    </citation>
    <scope>NUCLEOTIDE SEQUENCE [LARGE SCALE GENOMIC DNA]</scope>
    <source>
        <strain evidence="2 3">JCM 12520</strain>
    </source>
</reference>
<evidence type="ECO:0000256" key="1">
    <source>
        <dbReference type="SAM" id="SignalP"/>
    </source>
</evidence>
<organism evidence="2 3">
    <name type="scientific">Paenibacillus hodogayensis</name>
    <dbReference type="NCBI Taxonomy" id="279208"/>
    <lineage>
        <taxon>Bacteria</taxon>
        <taxon>Bacillati</taxon>
        <taxon>Bacillota</taxon>
        <taxon>Bacilli</taxon>
        <taxon>Bacillales</taxon>
        <taxon>Paenibacillaceae</taxon>
        <taxon>Paenibacillus</taxon>
    </lineage>
</organism>
<proteinExistence type="predicted"/>
<gene>
    <name evidence="2" type="ORF">ACFFNY_13250</name>
</gene>
<dbReference type="Proteomes" id="UP001589619">
    <property type="component" value="Unassembled WGS sequence"/>
</dbReference>
<dbReference type="PANTHER" id="PTHR43649">
    <property type="entry name" value="ARABINOSE-BINDING PROTEIN-RELATED"/>
    <property type="match status" value="1"/>
</dbReference>
<feature type="chain" id="PRO_5047105663" evidence="1">
    <location>
        <begin position="21"/>
        <end position="426"/>
    </location>
</feature>
<sequence>MKAGCRTVIAAVLVAGLAAGCGGQVGPEAEGGRESKADVSAPVTLTLYMPSAFPIQDYIVNTVKRKFPHITLQTIVRGPGKQPAELITAGTIPDLIYQSTPWYAELLDLNMLSDMNDLVKKNKFDLGRLDPIAMDAIRMWGGKGELYAIPFYRNFGVLYYNKDIFDKFGVGYPQDGMTWEEAADLALKVTRTDGGTEFKGLDASGTYEGVSQLSAPFVNESGKANLQAESFVTMMNNLNRIYTIPGNKKGANMQDFYKGTVAMSAFWNVINNFEEMSKKGTAMNWDMVSLPTYKQAPDRSYQVDSHNLSVSALSKHKEEAFQVIAYLLSKEVQSEIVKDGYVSALVDPDLQASFGSNLQSLKGKNVKAIFKLKSAPLYKVSKYDPIAQDALGKALTEVLAGQKDVNTALRDANELANQNIDKQRGK</sequence>
<comment type="caution">
    <text evidence="2">The sequence shown here is derived from an EMBL/GenBank/DDBJ whole genome shotgun (WGS) entry which is preliminary data.</text>
</comment>
<evidence type="ECO:0000313" key="2">
    <source>
        <dbReference type="EMBL" id="MFB9752526.1"/>
    </source>
</evidence>